<sequence>MESGEIILNAHNMSQKDILDLHFDKRLRDFVHTSFPAKITRVVNSNVVDVQPLVSTLRPDGSNKPYTELYDVRMQTYACQTGDVFISLPIKVGDLVWVMVSERDVANLMASDGSKPLNSTTQRTHDLSDCFAIPAFFPDGKLKEYDTNNLVIGNQNTKIVVKSDGIEITTSEASITADNLVVNANLQVNGNTSLNGSVEATGDTFKHNNVNVGSTHTHIGVQTGSGTSGVPTP</sequence>
<name>A0A4P8N1A4_9CAUD</name>
<organism evidence="2 3">
    <name type="scientific">Rheinheimera phage vB_RspM_Barba11S</name>
    <dbReference type="NCBI Taxonomy" id="2565646"/>
    <lineage>
        <taxon>Viruses</taxon>
        <taxon>Duplodnaviria</taxon>
        <taxon>Heunggongvirae</taxon>
        <taxon>Uroviricota</taxon>
        <taxon>Caudoviricetes</taxon>
        <taxon>Barbavirus</taxon>
        <taxon>Barbavirus barba18A</taxon>
    </lineage>
</organism>
<dbReference type="Gene3D" id="2.40.50.230">
    <property type="entry name" value="Gp5 N-terminal domain"/>
    <property type="match status" value="1"/>
</dbReference>
<dbReference type="Proteomes" id="UP000303030">
    <property type="component" value="Segment"/>
</dbReference>
<dbReference type="InterPro" id="IPR037026">
    <property type="entry name" value="Vgr_OB-fold_dom_sf"/>
</dbReference>
<dbReference type="EMBL" id="MK719718">
    <property type="protein sequence ID" value="QCQ60300.1"/>
    <property type="molecule type" value="Genomic_DNA"/>
</dbReference>
<proteinExistence type="predicted"/>
<gene>
    <name evidence="2" type="ORF">Barba11S_gp116</name>
</gene>
<reference evidence="2 3" key="1">
    <citation type="submission" date="2019-03" db="EMBL/GenBank/DDBJ databases">
        <title>Genomic and seasonal variations among aquatic phages infecting the Baltic Sea Gammaproteobacteria Rheinheimera sp. bal341.</title>
        <authorList>
            <person name="Nilsson E."/>
            <person name="Li K."/>
            <person name="Fridlund J."/>
            <person name="Sulcius S."/>
            <person name="Bunse C."/>
            <person name="Karlsson C.M.G."/>
            <person name="Lindh M."/>
            <person name="Lundin D."/>
            <person name="Pinhassi J."/>
            <person name="Holmfeldt K."/>
        </authorList>
    </citation>
    <scope>NUCLEOTIDE SEQUENCE [LARGE SCALE GENOMIC DNA]</scope>
</reference>
<dbReference type="Pfam" id="PF18352">
    <property type="entry name" value="Gp138_N"/>
    <property type="match status" value="1"/>
</dbReference>
<evidence type="ECO:0000313" key="3">
    <source>
        <dbReference type="Proteomes" id="UP000303030"/>
    </source>
</evidence>
<protein>
    <submittedName>
        <fullName evidence="2">Putative baseplate assembly protein</fullName>
    </submittedName>
</protein>
<accession>A0A4P8N1A4</accession>
<evidence type="ECO:0000259" key="1">
    <source>
        <dbReference type="Pfam" id="PF18352"/>
    </source>
</evidence>
<evidence type="ECO:0000313" key="2">
    <source>
        <dbReference type="EMBL" id="QCQ60300.1"/>
    </source>
</evidence>
<feature type="domain" description="Phage protein Gp138 N-terminal" evidence="1">
    <location>
        <begin position="45"/>
        <end position="134"/>
    </location>
</feature>
<dbReference type="InterPro" id="IPR041599">
    <property type="entry name" value="Gp138_N"/>
</dbReference>